<dbReference type="Pfam" id="PF13456">
    <property type="entry name" value="RVT_3"/>
    <property type="match status" value="1"/>
</dbReference>
<dbReference type="EMBL" id="BCLP01047983">
    <property type="protein sequence ID" value="GAU10222.1"/>
    <property type="molecule type" value="Genomic_DNA"/>
</dbReference>
<dbReference type="InterPro" id="IPR053151">
    <property type="entry name" value="RNase_H-like"/>
</dbReference>
<protein>
    <recommendedName>
        <fullName evidence="5">Reverse transcriptase zinc-binding domain-containing protein</fullName>
    </recommendedName>
</protein>
<evidence type="ECO:0000313" key="3">
    <source>
        <dbReference type="EMBL" id="GAU10222.1"/>
    </source>
</evidence>
<dbReference type="GO" id="GO:0004523">
    <property type="term" value="F:RNA-DNA hybrid ribonuclease activity"/>
    <property type="evidence" value="ECO:0007669"/>
    <property type="project" value="InterPro"/>
</dbReference>
<accession>A0A1B5Z7Z1</accession>
<evidence type="ECO:0000313" key="4">
    <source>
        <dbReference type="Proteomes" id="UP000242715"/>
    </source>
</evidence>
<evidence type="ECO:0000259" key="2">
    <source>
        <dbReference type="Pfam" id="PF13966"/>
    </source>
</evidence>
<comment type="caution">
    <text evidence="3">The sequence shown here is derived from an EMBL/GenBank/DDBJ whole genome shotgun (WGS) entry which is preliminary data.</text>
</comment>
<dbReference type="Gene3D" id="3.30.420.10">
    <property type="entry name" value="Ribonuclease H-like superfamily/Ribonuclease H"/>
    <property type="match status" value="1"/>
</dbReference>
<dbReference type="CDD" id="cd06222">
    <property type="entry name" value="RNase_H_like"/>
    <property type="match status" value="1"/>
</dbReference>
<name>A0A1B5Z7Z1_TRISU</name>
<dbReference type="PANTHER" id="PTHR47723">
    <property type="entry name" value="OS05G0353850 PROTEIN"/>
    <property type="match status" value="1"/>
</dbReference>
<dbReference type="InterPro" id="IPR012337">
    <property type="entry name" value="RNaseH-like_sf"/>
</dbReference>
<dbReference type="Proteomes" id="UP000242715">
    <property type="component" value="Unassembled WGS sequence"/>
</dbReference>
<dbReference type="InterPro" id="IPR044730">
    <property type="entry name" value="RNase_H-like_dom_plant"/>
</dbReference>
<dbReference type="InterPro" id="IPR002156">
    <property type="entry name" value="RNaseH_domain"/>
</dbReference>
<keyword evidence="4" id="KW-1185">Reference proteome</keyword>
<feature type="non-terminal residue" evidence="3">
    <location>
        <position position="292"/>
    </location>
</feature>
<sequence>MVLPLASIIWQAFIPPSHSFVAWRLMLGKMPTGENLRMRGCVIVSMCPLCSRDCDSSEHLFFLCPFAVAIWSWVNSIFEIDLDHSSLDGLLLGCVPLSDYTSRLLLACIIHSLHTLWMAQNGILFNNASINIYAVITKIRTIINLSASGIQAQVSAMPSCGTVQPLLGGTVAARVLQSLGIAPCPVKLVRFIHVLWKTPTAPWIKANTDGSLRDGLAACGAIFRDSNRGFLGGFSCRVDVASVLHTELLGIIMAIEQANHRGWRHVWIETDSMVSIQATKDHSIVPWDLRHR</sequence>
<dbReference type="AlphaFoldDB" id="A0A1B5Z7Z1"/>
<reference evidence="4" key="1">
    <citation type="journal article" date="2017" name="Front. Plant Sci.">
        <title>Climate Clever Clovers: New Paradigm to Reduce the Environmental Footprint of Ruminants by Breeding Low Methanogenic Forages Utilizing Haplotype Variation.</title>
        <authorList>
            <person name="Kaur P."/>
            <person name="Appels R."/>
            <person name="Bayer P.E."/>
            <person name="Keeble-Gagnere G."/>
            <person name="Wang J."/>
            <person name="Hirakawa H."/>
            <person name="Shirasawa K."/>
            <person name="Vercoe P."/>
            <person name="Stefanova K."/>
            <person name="Durmic Z."/>
            <person name="Nichols P."/>
            <person name="Revell C."/>
            <person name="Isobe S.N."/>
            <person name="Edwards D."/>
            <person name="Erskine W."/>
        </authorList>
    </citation>
    <scope>NUCLEOTIDE SEQUENCE [LARGE SCALE GENOMIC DNA]</scope>
    <source>
        <strain evidence="4">cv. Daliak</strain>
    </source>
</reference>
<dbReference type="SUPFAM" id="SSF53098">
    <property type="entry name" value="Ribonuclease H-like"/>
    <property type="match status" value="1"/>
</dbReference>
<evidence type="ECO:0008006" key="5">
    <source>
        <dbReference type="Google" id="ProtNLM"/>
    </source>
</evidence>
<proteinExistence type="predicted"/>
<dbReference type="InterPro" id="IPR026960">
    <property type="entry name" value="RVT-Znf"/>
</dbReference>
<dbReference type="OrthoDB" id="1391789at2759"/>
<organism evidence="3 4">
    <name type="scientific">Trifolium subterraneum</name>
    <name type="common">Subterranean clover</name>
    <dbReference type="NCBI Taxonomy" id="3900"/>
    <lineage>
        <taxon>Eukaryota</taxon>
        <taxon>Viridiplantae</taxon>
        <taxon>Streptophyta</taxon>
        <taxon>Embryophyta</taxon>
        <taxon>Tracheophyta</taxon>
        <taxon>Spermatophyta</taxon>
        <taxon>Magnoliopsida</taxon>
        <taxon>eudicotyledons</taxon>
        <taxon>Gunneridae</taxon>
        <taxon>Pentapetalae</taxon>
        <taxon>rosids</taxon>
        <taxon>fabids</taxon>
        <taxon>Fabales</taxon>
        <taxon>Fabaceae</taxon>
        <taxon>Papilionoideae</taxon>
        <taxon>50 kb inversion clade</taxon>
        <taxon>NPAAA clade</taxon>
        <taxon>Hologalegina</taxon>
        <taxon>IRL clade</taxon>
        <taxon>Trifolieae</taxon>
        <taxon>Trifolium</taxon>
    </lineage>
</organism>
<evidence type="ECO:0000259" key="1">
    <source>
        <dbReference type="Pfam" id="PF13456"/>
    </source>
</evidence>
<gene>
    <name evidence="3" type="ORF">TSUD_423240</name>
</gene>
<dbReference type="PANTHER" id="PTHR47723:SF23">
    <property type="entry name" value="REVERSE TRANSCRIPTASE-LIKE PROTEIN"/>
    <property type="match status" value="1"/>
</dbReference>
<feature type="domain" description="RNase H type-1" evidence="1">
    <location>
        <begin position="207"/>
        <end position="281"/>
    </location>
</feature>
<dbReference type="InterPro" id="IPR036397">
    <property type="entry name" value="RNaseH_sf"/>
</dbReference>
<dbReference type="Pfam" id="PF13966">
    <property type="entry name" value="zf-RVT"/>
    <property type="match status" value="1"/>
</dbReference>
<feature type="domain" description="Reverse transcriptase zinc-binding" evidence="2">
    <location>
        <begin position="6"/>
        <end position="71"/>
    </location>
</feature>
<dbReference type="GO" id="GO:0003676">
    <property type="term" value="F:nucleic acid binding"/>
    <property type="evidence" value="ECO:0007669"/>
    <property type="project" value="InterPro"/>
</dbReference>